<gene>
    <name evidence="2" type="ORF">H9Q78_08665</name>
</gene>
<feature type="domain" description="Protein CotJB" evidence="1">
    <location>
        <begin position="6"/>
        <end position="85"/>
    </location>
</feature>
<dbReference type="PIRSF" id="PIRSF010606">
    <property type="entry name" value="Spore_coat_CotJB"/>
    <property type="match status" value="1"/>
</dbReference>
<keyword evidence="3" id="KW-1185">Reference proteome</keyword>
<dbReference type="InterPro" id="IPR024207">
    <property type="entry name" value="CotJB_dom"/>
</dbReference>
<dbReference type="EMBL" id="CP060634">
    <property type="protein sequence ID" value="QNM04546.1"/>
    <property type="molecule type" value="Genomic_DNA"/>
</dbReference>
<dbReference type="KEGG" id="qdo:H9Q78_08665"/>
<evidence type="ECO:0000313" key="2">
    <source>
        <dbReference type="EMBL" id="QNM04546.1"/>
    </source>
</evidence>
<evidence type="ECO:0000259" key="1">
    <source>
        <dbReference type="Pfam" id="PF12652"/>
    </source>
</evidence>
<dbReference type="AlphaFoldDB" id="A0A7G9G164"/>
<dbReference type="Pfam" id="PF12652">
    <property type="entry name" value="CotJB"/>
    <property type="match status" value="1"/>
</dbReference>
<accession>A0A7G9G164</accession>
<keyword evidence="2" id="KW-0167">Capsid protein</keyword>
<organism evidence="2 3">
    <name type="scientific">Qiania dongpingensis</name>
    <dbReference type="NCBI Taxonomy" id="2763669"/>
    <lineage>
        <taxon>Bacteria</taxon>
        <taxon>Bacillati</taxon>
        <taxon>Bacillota</taxon>
        <taxon>Clostridia</taxon>
        <taxon>Lachnospirales</taxon>
        <taxon>Lachnospiraceae</taxon>
        <taxon>Qiania</taxon>
    </lineage>
</organism>
<dbReference type="RefSeq" id="WP_249301020.1">
    <property type="nucleotide sequence ID" value="NZ_CP060634.1"/>
</dbReference>
<evidence type="ECO:0000313" key="3">
    <source>
        <dbReference type="Proteomes" id="UP000515823"/>
    </source>
</evidence>
<dbReference type="Proteomes" id="UP000515823">
    <property type="component" value="Chromosome"/>
</dbReference>
<protein>
    <submittedName>
        <fullName evidence="2">Spore coat protein CotJB</fullName>
    </submittedName>
</protein>
<reference evidence="2 3" key="1">
    <citation type="submission" date="2020-08" db="EMBL/GenBank/DDBJ databases">
        <authorList>
            <person name="Liu C."/>
            <person name="Sun Q."/>
        </authorList>
    </citation>
    <scope>NUCLEOTIDE SEQUENCE [LARGE SCALE GENOMIC DNA]</scope>
    <source>
        <strain evidence="2 3">NSJ-38</strain>
    </source>
</reference>
<name>A0A7G9G164_9FIRM</name>
<sequence>MGGRCEALEQINEVSFMLNDLTLYLDTHPTDKEALGWFGKYSAERKNLLKKFEENYNPLTIDCVCTEHPEKEPHFTWVDGPLPWDCQEGGRAHVEL</sequence>
<dbReference type="InterPro" id="IPR016571">
    <property type="entry name" value="Spore_coat_assembly_CotJB"/>
</dbReference>
<keyword evidence="2" id="KW-0946">Virion</keyword>
<proteinExistence type="predicted"/>